<evidence type="ECO:0000313" key="3">
    <source>
        <dbReference type="EMBL" id="GBN42934.1"/>
    </source>
</evidence>
<organism evidence="3 4">
    <name type="scientific">Araneus ventricosus</name>
    <name type="common">Orbweaver spider</name>
    <name type="synonym">Epeira ventricosa</name>
    <dbReference type="NCBI Taxonomy" id="182803"/>
    <lineage>
        <taxon>Eukaryota</taxon>
        <taxon>Metazoa</taxon>
        <taxon>Ecdysozoa</taxon>
        <taxon>Arthropoda</taxon>
        <taxon>Chelicerata</taxon>
        <taxon>Arachnida</taxon>
        <taxon>Araneae</taxon>
        <taxon>Araneomorphae</taxon>
        <taxon>Entelegynae</taxon>
        <taxon>Araneoidea</taxon>
        <taxon>Araneidae</taxon>
        <taxon>Araneus</taxon>
    </lineage>
</organism>
<evidence type="ECO:0000256" key="1">
    <source>
        <dbReference type="SAM" id="SignalP"/>
    </source>
</evidence>
<sequence>MGHQLTAIVALFFITVVTCDECDYKKFTPDHTGCISRNPNCDILDNQVTDDDKNMILELHNRYREKVAIGKETFWPERGGLPTASNMLEMEWDDELATVAQRRAETCEFKYDCEDCLKVDRFGVGQNLYRSWISESSSKDLWERMMKTFYNEVKNFNKEYVSSFKFQADYGRFSQLVWADTWKVGCGKVVYKDGKWDKTLVSCNYGPR</sequence>
<feature type="domain" description="SCP" evidence="2">
    <location>
        <begin position="51"/>
        <end position="208"/>
    </location>
</feature>
<dbReference type="InterPro" id="IPR002413">
    <property type="entry name" value="V5_allergen-like"/>
</dbReference>
<comment type="caution">
    <text evidence="3">The sequence shown here is derived from an EMBL/GenBank/DDBJ whole genome shotgun (WGS) entry which is preliminary data.</text>
</comment>
<keyword evidence="4" id="KW-1185">Reference proteome</keyword>
<dbReference type="SUPFAM" id="SSF55797">
    <property type="entry name" value="PR-1-like"/>
    <property type="match status" value="1"/>
</dbReference>
<evidence type="ECO:0000313" key="4">
    <source>
        <dbReference type="Proteomes" id="UP000499080"/>
    </source>
</evidence>
<dbReference type="GO" id="GO:0005576">
    <property type="term" value="C:extracellular region"/>
    <property type="evidence" value="ECO:0007669"/>
    <property type="project" value="InterPro"/>
</dbReference>
<keyword evidence="1" id="KW-0732">Signal</keyword>
<evidence type="ECO:0000259" key="2">
    <source>
        <dbReference type="SMART" id="SM00198"/>
    </source>
</evidence>
<gene>
    <name evidence="3" type="primary">CRVP_27</name>
    <name evidence="3" type="ORF">AVEN_228886_1</name>
</gene>
<dbReference type="CDD" id="cd05380">
    <property type="entry name" value="CAP_euk"/>
    <property type="match status" value="1"/>
</dbReference>
<protein>
    <submittedName>
        <fullName evidence="3">CRISP/Allergen/PR-1</fullName>
    </submittedName>
</protein>
<feature type="chain" id="PRO_5021212477" evidence="1">
    <location>
        <begin position="20"/>
        <end position="208"/>
    </location>
</feature>
<feature type="signal peptide" evidence="1">
    <location>
        <begin position="1"/>
        <end position="19"/>
    </location>
</feature>
<dbReference type="OrthoDB" id="6437392at2759"/>
<dbReference type="InterPro" id="IPR018244">
    <property type="entry name" value="Allrgn_V5/Tpx1_CS"/>
</dbReference>
<dbReference type="Pfam" id="PF00188">
    <property type="entry name" value="CAP"/>
    <property type="match status" value="1"/>
</dbReference>
<dbReference type="AlphaFoldDB" id="A0A4Y2NV79"/>
<accession>A0A4Y2NV79</accession>
<proteinExistence type="predicted"/>
<dbReference type="PRINTS" id="PR00838">
    <property type="entry name" value="V5ALLERGEN"/>
</dbReference>
<dbReference type="SMART" id="SM00198">
    <property type="entry name" value="SCP"/>
    <property type="match status" value="1"/>
</dbReference>
<dbReference type="EMBL" id="BGPR01009891">
    <property type="protein sequence ID" value="GBN42934.1"/>
    <property type="molecule type" value="Genomic_DNA"/>
</dbReference>
<name>A0A4Y2NV79_ARAVE</name>
<dbReference type="InterPro" id="IPR035940">
    <property type="entry name" value="CAP_sf"/>
</dbReference>
<dbReference type="InterPro" id="IPR001283">
    <property type="entry name" value="CRISP-related"/>
</dbReference>
<dbReference type="PANTHER" id="PTHR10334">
    <property type="entry name" value="CYSTEINE-RICH SECRETORY PROTEIN-RELATED"/>
    <property type="match status" value="1"/>
</dbReference>
<dbReference type="Gene3D" id="3.40.33.10">
    <property type="entry name" value="CAP"/>
    <property type="match status" value="1"/>
</dbReference>
<dbReference type="Proteomes" id="UP000499080">
    <property type="component" value="Unassembled WGS sequence"/>
</dbReference>
<reference evidence="3 4" key="1">
    <citation type="journal article" date="2019" name="Sci. Rep.">
        <title>Orb-weaving spider Araneus ventricosus genome elucidates the spidroin gene catalogue.</title>
        <authorList>
            <person name="Kono N."/>
            <person name="Nakamura H."/>
            <person name="Ohtoshi R."/>
            <person name="Moran D.A.P."/>
            <person name="Shinohara A."/>
            <person name="Yoshida Y."/>
            <person name="Fujiwara M."/>
            <person name="Mori M."/>
            <person name="Tomita M."/>
            <person name="Arakawa K."/>
        </authorList>
    </citation>
    <scope>NUCLEOTIDE SEQUENCE [LARGE SCALE GENOMIC DNA]</scope>
</reference>
<dbReference type="PRINTS" id="PR00837">
    <property type="entry name" value="V5TPXLIKE"/>
</dbReference>
<dbReference type="PROSITE" id="PS01009">
    <property type="entry name" value="CRISP_1"/>
    <property type="match status" value="1"/>
</dbReference>
<dbReference type="InterPro" id="IPR014044">
    <property type="entry name" value="CAP_dom"/>
</dbReference>